<sequence>GRKKNLKDNDDDESMAIGMMESKRKVASKSLSETCRADLKVQFLTAVMKKY</sequence>
<comment type="caution">
    <text evidence="1">The sequence shown here is derived from an EMBL/GenBank/DDBJ whole genome shotgun (WGS) entry which is preliminary data.</text>
</comment>
<protein>
    <submittedName>
        <fullName evidence="1">Uncharacterized protein</fullName>
    </submittedName>
</protein>
<reference evidence="1 2" key="1">
    <citation type="submission" date="2022-05" db="EMBL/GenBank/DDBJ databases">
        <authorList>
            <consortium name="Genoscope - CEA"/>
            <person name="William W."/>
        </authorList>
    </citation>
    <scope>NUCLEOTIDE SEQUENCE [LARGE SCALE GENOMIC DNA]</scope>
</reference>
<feature type="non-terminal residue" evidence="1">
    <location>
        <position position="51"/>
    </location>
</feature>
<accession>A0AAU9WE40</accession>
<dbReference type="AlphaFoldDB" id="A0AAU9WE40"/>
<evidence type="ECO:0000313" key="2">
    <source>
        <dbReference type="Proteomes" id="UP001159428"/>
    </source>
</evidence>
<name>A0AAU9WE40_9CNID</name>
<proteinExistence type="predicted"/>
<keyword evidence="2" id="KW-1185">Reference proteome</keyword>
<dbReference type="Proteomes" id="UP001159428">
    <property type="component" value="Unassembled WGS sequence"/>
</dbReference>
<organism evidence="1 2">
    <name type="scientific">Pocillopora meandrina</name>
    <dbReference type="NCBI Taxonomy" id="46732"/>
    <lineage>
        <taxon>Eukaryota</taxon>
        <taxon>Metazoa</taxon>
        <taxon>Cnidaria</taxon>
        <taxon>Anthozoa</taxon>
        <taxon>Hexacorallia</taxon>
        <taxon>Scleractinia</taxon>
        <taxon>Astrocoeniina</taxon>
        <taxon>Pocilloporidae</taxon>
        <taxon>Pocillopora</taxon>
    </lineage>
</organism>
<feature type="non-terminal residue" evidence="1">
    <location>
        <position position="1"/>
    </location>
</feature>
<evidence type="ECO:0000313" key="1">
    <source>
        <dbReference type="EMBL" id="CAH3111792.1"/>
    </source>
</evidence>
<gene>
    <name evidence="1" type="ORF">PMEA_00004976</name>
</gene>
<dbReference type="EMBL" id="CALNXJ010000013">
    <property type="protein sequence ID" value="CAH3111792.1"/>
    <property type="molecule type" value="Genomic_DNA"/>
</dbReference>